<proteinExistence type="predicted"/>
<keyword evidence="2" id="KW-1185">Reference proteome</keyword>
<sequence>MANEIGDIAQFRAISRRLKSYGLVIEEIDEDVQGVLEGMFGSTVGTELFELLKMAADNQFVEYISEHAIDGLNK</sequence>
<dbReference type="RefSeq" id="YP_009140324.1">
    <property type="nucleotide sequence ID" value="NC_027119.1"/>
</dbReference>
<name>A0A0C5PQP1_9CAUD</name>
<dbReference type="GeneID" id="24366692"/>
<dbReference type="KEGG" id="vg:24366692"/>
<protein>
    <recommendedName>
        <fullName evidence="3">Calcium-binding hemolysin protein</fullName>
    </recommendedName>
</protein>
<dbReference type="EMBL" id="KP797973">
    <property type="protein sequence ID" value="AJQ20966.1"/>
    <property type="molecule type" value="Genomic_DNA"/>
</dbReference>
<dbReference type="SMR" id="A0A0C5PQP1"/>
<gene>
    <name evidence="1" type="primary">147</name>
    <name evidence="1" type="ORF">DET7_147</name>
</gene>
<reference evidence="1 2" key="1">
    <citation type="journal article" date="2015" name="Genome Announc.">
        <title>Genome Sequence of Salmonella enterica Phage Det7.</title>
        <authorList>
            <person name="Casjens S.R."/>
            <person name="Jacobs-Sera D."/>
            <person name="Hatfull G.F."/>
            <person name="Hendrix R.W."/>
        </authorList>
    </citation>
    <scope>NUCLEOTIDE SEQUENCE [LARGE SCALE GENOMIC DNA]</scope>
</reference>
<evidence type="ECO:0000313" key="2">
    <source>
        <dbReference type="Proteomes" id="UP000032405"/>
    </source>
</evidence>
<evidence type="ECO:0008006" key="3">
    <source>
        <dbReference type="Google" id="ProtNLM"/>
    </source>
</evidence>
<evidence type="ECO:0000313" key="1">
    <source>
        <dbReference type="EMBL" id="AJQ20966.1"/>
    </source>
</evidence>
<organism evidence="1 2">
    <name type="scientific">Salmonella phage Det7</name>
    <dbReference type="NCBI Taxonomy" id="454798"/>
    <lineage>
        <taxon>Viruses</taxon>
        <taxon>Duplodnaviria</taxon>
        <taxon>Heunggongvirae</taxon>
        <taxon>Uroviricota</taxon>
        <taxon>Caudoviricetes</taxon>
        <taxon>Pantevenvirales</taxon>
        <taxon>Ackermannviridae</taxon>
        <taxon>Cvivirinae</taxon>
        <taxon>Kuttervirus</taxon>
        <taxon>Kuttervirus Det7</taxon>
    </lineage>
</organism>
<accession>A0A0C5PQP1</accession>
<dbReference type="Proteomes" id="UP000032405">
    <property type="component" value="Segment"/>
</dbReference>